<name>A0A3P1BA73_9BACT</name>
<dbReference type="RefSeq" id="WP_124879199.1">
    <property type="nucleotide sequence ID" value="NZ_RQJO01000016.1"/>
</dbReference>
<keyword evidence="1" id="KW-1133">Transmembrane helix</keyword>
<keyword evidence="1" id="KW-0472">Membrane</keyword>
<protein>
    <submittedName>
        <fullName evidence="2">HEAT repeat domain-containing protein</fullName>
    </submittedName>
</protein>
<dbReference type="SUPFAM" id="SSF48371">
    <property type="entry name" value="ARM repeat"/>
    <property type="match status" value="1"/>
</dbReference>
<keyword evidence="1" id="KW-0812">Transmembrane</keyword>
<dbReference type="InterPro" id="IPR011989">
    <property type="entry name" value="ARM-like"/>
</dbReference>
<evidence type="ECO:0000256" key="1">
    <source>
        <dbReference type="SAM" id="Phobius"/>
    </source>
</evidence>
<dbReference type="OrthoDB" id="667398at2"/>
<gene>
    <name evidence="2" type="ORF">EHT25_30255</name>
</gene>
<dbReference type="AlphaFoldDB" id="A0A3P1BA73"/>
<evidence type="ECO:0000313" key="3">
    <source>
        <dbReference type="Proteomes" id="UP000271925"/>
    </source>
</evidence>
<proteinExistence type="predicted"/>
<dbReference type="Pfam" id="PF13646">
    <property type="entry name" value="HEAT_2"/>
    <property type="match status" value="1"/>
</dbReference>
<dbReference type="InterPro" id="IPR016024">
    <property type="entry name" value="ARM-type_fold"/>
</dbReference>
<dbReference type="Gene3D" id="1.25.10.10">
    <property type="entry name" value="Leucine-rich Repeat Variant"/>
    <property type="match status" value="1"/>
</dbReference>
<dbReference type="Proteomes" id="UP000271925">
    <property type="component" value="Unassembled WGS sequence"/>
</dbReference>
<organism evidence="2 3">
    <name type="scientific">Larkinella rosea</name>
    <dbReference type="NCBI Taxonomy" id="2025312"/>
    <lineage>
        <taxon>Bacteria</taxon>
        <taxon>Pseudomonadati</taxon>
        <taxon>Bacteroidota</taxon>
        <taxon>Cytophagia</taxon>
        <taxon>Cytophagales</taxon>
        <taxon>Spirosomataceae</taxon>
        <taxon>Larkinella</taxon>
    </lineage>
</organism>
<evidence type="ECO:0000313" key="2">
    <source>
        <dbReference type="EMBL" id="RRA97960.1"/>
    </source>
</evidence>
<feature type="transmembrane region" description="Helical" evidence="1">
    <location>
        <begin position="80"/>
        <end position="101"/>
    </location>
</feature>
<dbReference type="EMBL" id="RQJO01000016">
    <property type="protein sequence ID" value="RRA97960.1"/>
    <property type="molecule type" value="Genomic_DNA"/>
</dbReference>
<comment type="caution">
    <text evidence="2">The sequence shown here is derived from an EMBL/GenBank/DDBJ whole genome shotgun (WGS) entry which is preliminary data.</text>
</comment>
<keyword evidence="3" id="KW-1185">Reference proteome</keyword>
<reference evidence="2 3" key="1">
    <citation type="submission" date="2018-11" db="EMBL/GenBank/DDBJ databases">
        <authorList>
            <person name="Zhou Z."/>
            <person name="Wang G."/>
        </authorList>
    </citation>
    <scope>NUCLEOTIDE SEQUENCE [LARGE SCALE GENOMIC DNA]</scope>
    <source>
        <strain evidence="2 3">KCTC52004</strain>
    </source>
</reference>
<accession>A0A3P1BA73</accession>
<sequence>MKQDIEKLLEKYYAGESSLDEEKQLRDFFRGPSVPAHLESQAGPFRYYAETRAEQPSLTVTNQWTDRLGSEGRIRSLMTWSLRIAASVALLAGGFIGGLYYSNRFSDPVNSNETSSALAIKKVLEFDQSTQTSASERIQAVNQSYELPEANQDITQLLINTLNFDDNVNVRLAACQALTRLSDEAGVREALIQSLKIQTDPYLQIMLIETLVSIQEKRAIDEMQRLARNRQILEAVRLKAEEGLNRLTQTQNRSAS</sequence>